<keyword evidence="7" id="KW-1185">Reference proteome</keyword>
<organism evidence="6 7">
    <name type="scientific">Cylindrodendrum hubeiense</name>
    <dbReference type="NCBI Taxonomy" id="595255"/>
    <lineage>
        <taxon>Eukaryota</taxon>
        <taxon>Fungi</taxon>
        <taxon>Dikarya</taxon>
        <taxon>Ascomycota</taxon>
        <taxon>Pezizomycotina</taxon>
        <taxon>Sordariomycetes</taxon>
        <taxon>Hypocreomycetidae</taxon>
        <taxon>Hypocreales</taxon>
        <taxon>Nectriaceae</taxon>
        <taxon>Cylindrodendrum</taxon>
    </lineage>
</organism>
<evidence type="ECO:0000259" key="5">
    <source>
        <dbReference type="Pfam" id="PF24517"/>
    </source>
</evidence>
<comment type="subcellular location">
    <subcellularLocation>
        <location evidence="1">Secreted</location>
    </subcellularLocation>
</comment>
<dbReference type="EMBL" id="JAANBB010000004">
    <property type="protein sequence ID" value="KAF7557611.1"/>
    <property type="molecule type" value="Genomic_DNA"/>
</dbReference>
<proteinExistence type="predicted"/>
<evidence type="ECO:0000313" key="7">
    <source>
        <dbReference type="Proteomes" id="UP000722485"/>
    </source>
</evidence>
<dbReference type="OrthoDB" id="5152227at2759"/>
<keyword evidence="3 4" id="KW-0732">Signal</keyword>
<feature type="signal peptide" evidence="4">
    <location>
        <begin position="1"/>
        <end position="19"/>
    </location>
</feature>
<dbReference type="Proteomes" id="UP000722485">
    <property type="component" value="Unassembled WGS sequence"/>
</dbReference>
<evidence type="ECO:0000313" key="6">
    <source>
        <dbReference type="EMBL" id="KAF7557611.1"/>
    </source>
</evidence>
<evidence type="ECO:0000256" key="2">
    <source>
        <dbReference type="ARBA" id="ARBA00022525"/>
    </source>
</evidence>
<dbReference type="SUPFAM" id="SSF51445">
    <property type="entry name" value="(Trans)glycosidases"/>
    <property type="match status" value="1"/>
</dbReference>
<dbReference type="GO" id="GO:0005576">
    <property type="term" value="C:extracellular region"/>
    <property type="evidence" value="ECO:0007669"/>
    <property type="project" value="UniProtKB-SubCell"/>
</dbReference>
<reference evidence="6" key="1">
    <citation type="submission" date="2020-03" db="EMBL/GenBank/DDBJ databases">
        <title>Draft Genome Sequence of Cylindrodendrum hubeiense.</title>
        <authorList>
            <person name="Buettner E."/>
            <person name="Kellner H."/>
        </authorList>
    </citation>
    <scope>NUCLEOTIDE SEQUENCE</scope>
    <source>
        <strain evidence="6">IHI 201604</strain>
    </source>
</reference>
<feature type="chain" id="PRO_5040189252" description="Carbohydrate-binding module family 96 domain-containing protein" evidence="4">
    <location>
        <begin position="20"/>
        <end position="738"/>
    </location>
</feature>
<dbReference type="InterPro" id="IPR055372">
    <property type="entry name" value="CBM96"/>
</dbReference>
<dbReference type="Pfam" id="PF24517">
    <property type="entry name" value="CBM96"/>
    <property type="match status" value="1"/>
</dbReference>
<evidence type="ECO:0000256" key="4">
    <source>
        <dbReference type="SAM" id="SignalP"/>
    </source>
</evidence>
<keyword evidence="2" id="KW-0964">Secreted</keyword>
<name>A0A9P5LG60_9HYPO</name>
<comment type="caution">
    <text evidence="6">The sequence shown here is derived from an EMBL/GenBank/DDBJ whole genome shotgun (WGS) entry which is preliminary data.</text>
</comment>
<dbReference type="InterPro" id="IPR017853">
    <property type="entry name" value="GH"/>
</dbReference>
<dbReference type="Gene3D" id="3.20.20.80">
    <property type="entry name" value="Glycosidases"/>
    <property type="match status" value="1"/>
</dbReference>
<evidence type="ECO:0000256" key="3">
    <source>
        <dbReference type="ARBA" id="ARBA00022729"/>
    </source>
</evidence>
<protein>
    <recommendedName>
        <fullName evidence="5">Carbohydrate-binding module family 96 domain-containing protein</fullName>
    </recommendedName>
</protein>
<feature type="domain" description="Carbohydrate-binding module family 96" evidence="5">
    <location>
        <begin position="110"/>
        <end position="290"/>
    </location>
</feature>
<dbReference type="AlphaFoldDB" id="A0A9P5LG60"/>
<accession>A0A9P5LG60</accession>
<evidence type="ECO:0000256" key="1">
    <source>
        <dbReference type="ARBA" id="ARBA00004613"/>
    </source>
</evidence>
<gene>
    <name evidence="6" type="ORF">G7Z17_g544</name>
</gene>
<sequence>MILSLQVGFLLCGISAAASSVPVIDPTLKPSIPTVANISRVDYSLSTYDRIVLEVDGEPFFYNGVQIRIDKLAGIWNMTDAQIGPLFQTAADDGFTVVNSQITWLDIQPDSYFNASETSYIRGGTYENVNFVANTSMQIEYDSGDESHQALTYLKFNFTGYSIDQIDAAKVRVYVNMAPADNVPFSANLFGIANNSWSASKLTWENAPNHNGINVVGENDTDYWLTASSPSWDPINKASYYDFDASDFIAQNCPSRIASFVFQPQVNNTNLANGATIDGAKGALPPQLWLSSSDSWNFTHVDNVLGWAEAANIKLEFIWFGSDTTSSTEDSRVPYFVFRHHLVEKIQSDGTVVPVMLKNQGWGYGIYWYLSDKNDLMLRALEKNAVKTLMNHVSKYNTINGDKKTLIGFDVANENSVTHIHAVGSTVWKNPATWGAFVNFSSQADFVARTEWEHTLNLANGVKESNYPVWTRSNTFTTAEAMNIAYNEQMRLTTGTSLDFVGLDPYSTSTSVLYSYGHQQTVVRTSNVNWAQGSNLPMVMENSGAYTNAEALVLAALAGGAFYNVYELVGPDNFGLYYTKGPSKGDFTLVARGSYVSNVASTNKLLKSLSLDLSTKRPSGANGTKLVYFNPLSDGTLDTGSIQNFSVTYTPQTTSGVGIGIVRSNHTLLLTSTRNATFNIDGIAAYGIDAIEYGYYQSNGNFVADGSYPYSTSGTNITIDVSQGILVHLQTINSFPVS</sequence>